<dbReference type="Pfam" id="PF03343">
    <property type="entry name" value="SART-1"/>
    <property type="match status" value="1"/>
</dbReference>
<dbReference type="OrthoDB" id="5583at2759"/>
<protein>
    <submittedName>
        <fullName evidence="8">Uncharacterized protein</fullName>
    </submittedName>
</protein>
<gene>
    <name evidence="8" type="ORF">KUCA_T00005367001</name>
</gene>
<feature type="region of interest" description="Disordered" evidence="7">
    <location>
        <begin position="363"/>
        <end position="393"/>
    </location>
</feature>
<evidence type="ECO:0000313" key="9">
    <source>
        <dbReference type="Proteomes" id="UP000019384"/>
    </source>
</evidence>
<comment type="similarity">
    <text evidence="2">Belongs to the SNU66/SART1 family.</text>
</comment>
<feature type="region of interest" description="Disordered" evidence="7">
    <location>
        <begin position="518"/>
        <end position="537"/>
    </location>
</feature>
<sequence length="537" mass="61079">MDESSISLEETNRLRAQLGLKPIPVPVPLPVQSSTPATASQAKGELSVDETNKLRISLGLRPLERPEISREDQETMNQREFELKKQQEQKAQQVLERVENTRQRLEQKKRPVSVLDFGEEVDEDDWLNKLGKNVVSKKAVKMPRPKKPVETDDLEGVIIHGDRDGDGDVVMTLKDGSIFDDGDELTNDAFETKKKVEKYLKAKKRGRDLDDDDEDDEDKEFSDRALEKTRNLVHEPIGDLFEDSVEQEKSDYQTFKIKKAKKKKENRRSKTVDVDDELVEQLKEPTRVELQSADVVEDDEELERFLSLERRKRLKKQVVSVEDVKEADNPETMDTSESFVVDETLDFLSGFRPVVKAEAKDLGNKEISKPEVSNGADVPETANSPDVTTPTSSILNKLKKSETEAFGSGGIGSALKFLEQRSEISTTASHNRRSREQRDAEMELVKLQPVEAAGTEGLTRKEREKLAEEQREQFLKANAKIQEKRMANYNPEIKIVYRDDKGRELDTKAAYKFAAQKFHGKAPGKNKVDRRNRAADN</sequence>
<proteinExistence type="inferred from homology"/>
<dbReference type="GO" id="GO:0045292">
    <property type="term" value="P:mRNA cis splicing, via spliceosome"/>
    <property type="evidence" value="ECO:0007669"/>
    <property type="project" value="TreeGrafter"/>
</dbReference>
<keyword evidence="4" id="KW-0508">mRNA splicing</keyword>
<feature type="compositionally biased region" description="Acidic residues" evidence="7">
    <location>
        <begin position="209"/>
        <end position="220"/>
    </location>
</feature>
<keyword evidence="3" id="KW-0507">mRNA processing</keyword>
<feature type="compositionally biased region" description="Basic and acidic residues" evidence="7">
    <location>
        <begin position="62"/>
        <end position="77"/>
    </location>
</feature>
<evidence type="ECO:0000256" key="6">
    <source>
        <dbReference type="SAM" id="Coils"/>
    </source>
</evidence>
<evidence type="ECO:0000256" key="2">
    <source>
        <dbReference type="ARBA" id="ARBA00006076"/>
    </source>
</evidence>
<dbReference type="Proteomes" id="UP000019384">
    <property type="component" value="Unassembled WGS sequence"/>
</dbReference>
<reference evidence="8" key="1">
    <citation type="submission" date="2013-12" db="EMBL/GenBank/DDBJ databases">
        <authorList>
            <person name="Genoscope - CEA"/>
        </authorList>
    </citation>
    <scope>NUCLEOTIDE SEQUENCE</scope>
    <source>
        <strain evidence="8">CBS 1993</strain>
    </source>
</reference>
<dbReference type="STRING" id="1382522.W6MRN3"/>
<reference evidence="8" key="2">
    <citation type="submission" date="2014-02" db="EMBL/GenBank/DDBJ databases">
        <title>Complete DNA sequence of /Kuraishia capsulata/ illustrates novel genomic features among budding yeasts (/Saccharomycotina/).</title>
        <authorList>
            <person name="Morales L."/>
            <person name="Noel B."/>
            <person name="Porcel B."/>
            <person name="Marcet-Houben M."/>
            <person name="Hullo M-F."/>
            <person name="Sacerdot C."/>
            <person name="Tekaia F."/>
            <person name="Leh-Louis V."/>
            <person name="Despons L."/>
            <person name="Khanna V."/>
            <person name="Aury J-M."/>
            <person name="Barbe V."/>
            <person name="Couloux A."/>
            <person name="Labadie K."/>
            <person name="Pelletier E."/>
            <person name="Souciet J-L."/>
            <person name="Boekhout T."/>
            <person name="Gabaldon T."/>
            <person name="Wincker P."/>
            <person name="Dujon B."/>
        </authorList>
    </citation>
    <scope>NUCLEOTIDE SEQUENCE</scope>
    <source>
        <strain evidence="8">CBS 1993</strain>
    </source>
</reference>
<keyword evidence="9" id="KW-1185">Reference proteome</keyword>
<dbReference type="GO" id="GO:0046540">
    <property type="term" value="C:U4/U6 x U5 tri-snRNP complex"/>
    <property type="evidence" value="ECO:0007669"/>
    <property type="project" value="InterPro"/>
</dbReference>
<evidence type="ECO:0000313" key="8">
    <source>
        <dbReference type="EMBL" id="CDK29379.1"/>
    </source>
</evidence>
<feature type="coiled-coil region" evidence="6">
    <location>
        <begin position="81"/>
        <end position="108"/>
    </location>
</feature>
<dbReference type="EMBL" id="HG793130">
    <property type="protein sequence ID" value="CDK29379.1"/>
    <property type="molecule type" value="Genomic_DNA"/>
</dbReference>
<evidence type="ECO:0000256" key="3">
    <source>
        <dbReference type="ARBA" id="ARBA00022664"/>
    </source>
</evidence>
<evidence type="ECO:0000256" key="4">
    <source>
        <dbReference type="ARBA" id="ARBA00023187"/>
    </source>
</evidence>
<feature type="region of interest" description="Disordered" evidence="7">
    <location>
        <begin position="23"/>
        <end position="50"/>
    </location>
</feature>
<feature type="region of interest" description="Disordered" evidence="7">
    <location>
        <begin position="204"/>
        <end position="228"/>
    </location>
</feature>
<name>W6MRN3_9ASCO</name>
<dbReference type="GeneID" id="34522754"/>
<dbReference type="InterPro" id="IPR005011">
    <property type="entry name" value="SNU66/SART1"/>
</dbReference>
<keyword evidence="5" id="KW-0539">Nucleus</keyword>
<keyword evidence="6" id="KW-0175">Coiled coil</keyword>
<accession>W6MRN3</accession>
<dbReference type="AlphaFoldDB" id="W6MRN3"/>
<dbReference type="PANTHER" id="PTHR14152:SF5">
    <property type="entry name" value="U4_U6.U5 TRI-SNRNP-ASSOCIATED PROTEIN 1"/>
    <property type="match status" value="1"/>
</dbReference>
<evidence type="ECO:0000256" key="5">
    <source>
        <dbReference type="ARBA" id="ARBA00023242"/>
    </source>
</evidence>
<feature type="compositionally biased region" description="Polar residues" evidence="7">
    <location>
        <begin position="32"/>
        <end position="41"/>
    </location>
</feature>
<dbReference type="RefSeq" id="XP_022461366.1">
    <property type="nucleotide sequence ID" value="XM_022600556.1"/>
</dbReference>
<feature type="compositionally biased region" description="Polar residues" evidence="7">
    <location>
        <begin position="381"/>
        <end position="393"/>
    </location>
</feature>
<dbReference type="PANTHER" id="PTHR14152">
    <property type="entry name" value="SQUAMOUS CELL CARCINOMA ANTIGEN RECOGNISED BY CYTOTOXIC T LYMPHOCYTES"/>
    <property type="match status" value="1"/>
</dbReference>
<evidence type="ECO:0000256" key="1">
    <source>
        <dbReference type="ARBA" id="ARBA00004123"/>
    </source>
</evidence>
<dbReference type="GO" id="GO:0000481">
    <property type="term" value="P:maturation of 5S rRNA"/>
    <property type="evidence" value="ECO:0007669"/>
    <property type="project" value="TreeGrafter"/>
</dbReference>
<feature type="compositionally biased region" description="Basic and acidic residues" evidence="7">
    <location>
        <begin position="526"/>
        <end position="537"/>
    </location>
</feature>
<evidence type="ECO:0000256" key="7">
    <source>
        <dbReference type="SAM" id="MobiDB-lite"/>
    </source>
</evidence>
<organism evidence="8 9">
    <name type="scientific">Kuraishia capsulata CBS 1993</name>
    <dbReference type="NCBI Taxonomy" id="1382522"/>
    <lineage>
        <taxon>Eukaryota</taxon>
        <taxon>Fungi</taxon>
        <taxon>Dikarya</taxon>
        <taxon>Ascomycota</taxon>
        <taxon>Saccharomycotina</taxon>
        <taxon>Pichiomycetes</taxon>
        <taxon>Pichiales</taxon>
        <taxon>Pichiaceae</taxon>
        <taxon>Kuraishia</taxon>
    </lineage>
</organism>
<dbReference type="Pfam" id="PF19252">
    <property type="entry name" value="HIND"/>
    <property type="match status" value="2"/>
</dbReference>
<dbReference type="InterPro" id="IPR045347">
    <property type="entry name" value="HIND"/>
</dbReference>
<feature type="region of interest" description="Disordered" evidence="7">
    <location>
        <begin position="137"/>
        <end position="166"/>
    </location>
</feature>
<feature type="region of interest" description="Disordered" evidence="7">
    <location>
        <begin position="58"/>
        <end position="77"/>
    </location>
</feature>
<comment type="subcellular location">
    <subcellularLocation>
        <location evidence="1">Nucleus</location>
    </subcellularLocation>
</comment>
<dbReference type="HOGENOM" id="CLU_018358_0_0_1"/>